<evidence type="ECO:0000313" key="2">
    <source>
        <dbReference type="Proteomes" id="UP001575622"/>
    </source>
</evidence>
<sequence length="138" mass="15320">MVSNTYMYPVVAEKAEDGGIGMYFPDFPGTAILADDITDGVRRAKEMLVERLLELEERNETPPEPSQPASIELYNESDRIVFVEVFMPPYRDAAANRAVTINCTAPLWLRDAGKEAGLNFSQLLQGSIKEALGISKHE</sequence>
<evidence type="ECO:0000313" key="1">
    <source>
        <dbReference type="EMBL" id="MFB0840937.1"/>
    </source>
</evidence>
<accession>A0ABV4USX7</accession>
<dbReference type="Gene3D" id="3.30.160.250">
    <property type="match status" value="1"/>
</dbReference>
<name>A0ABV4USX7_9BACL</name>
<protein>
    <submittedName>
        <fullName evidence="1">Type II toxin-antitoxin system HicB family antitoxin</fullName>
    </submittedName>
</protein>
<dbReference type="EMBL" id="JBHDLN010000001">
    <property type="protein sequence ID" value="MFB0840937.1"/>
    <property type="molecule type" value="Genomic_DNA"/>
</dbReference>
<dbReference type="InterPro" id="IPR035069">
    <property type="entry name" value="TTHA1013/TTHA0281-like"/>
</dbReference>
<gene>
    <name evidence="1" type="ORF">ACEU3E_02030</name>
</gene>
<dbReference type="Proteomes" id="UP001575622">
    <property type="component" value="Unassembled WGS sequence"/>
</dbReference>
<dbReference type="RefSeq" id="WP_373948255.1">
    <property type="nucleotide sequence ID" value="NZ_JBHDLN010000001.1"/>
</dbReference>
<proteinExistence type="predicted"/>
<keyword evidence="2" id="KW-1185">Reference proteome</keyword>
<reference evidence="1 2" key="1">
    <citation type="submission" date="2024-09" db="EMBL/GenBank/DDBJ databases">
        <authorList>
            <person name="Makale K.P.P."/>
            <person name="Makhzoum A."/>
            <person name="Rantong G."/>
            <person name="Rahube T.O."/>
        </authorList>
    </citation>
    <scope>NUCLEOTIDE SEQUENCE [LARGE SCALE GENOMIC DNA]</scope>
    <source>
        <strain evidence="1 2">KM_D13</strain>
    </source>
</reference>
<organism evidence="1 2">
    <name type="scientific">Paenibacillus oleatilyticus</name>
    <dbReference type="NCBI Taxonomy" id="2594886"/>
    <lineage>
        <taxon>Bacteria</taxon>
        <taxon>Bacillati</taxon>
        <taxon>Bacillota</taxon>
        <taxon>Bacilli</taxon>
        <taxon>Bacillales</taxon>
        <taxon>Paenibacillaceae</taxon>
        <taxon>Paenibacillus</taxon>
    </lineage>
</organism>
<dbReference type="SUPFAM" id="SSF143100">
    <property type="entry name" value="TTHA1013/TTHA0281-like"/>
    <property type="match status" value="1"/>
</dbReference>
<comment type="caution">
    <text evidence="1">The sequence shown here is derived from an EMBL/GenBank/DDBJ whole genome shotgun (WGS) entry which is preliminary data.</text>
</comment>